<evidence type="ECO:0000256" key="1">
    <source>
        <dbReference type="SAM" id="Phobius"/>
    </source>
</evidence>
<keyword evidence="1" id="KW-0812">Transmembrane</keyword>
<reference evidence="2 3" key="1">
    <citation type="submission" date="2023-11" db="EMBL/GenBank/DDBJ databases">
        <authorList>
            <person name="Bao R."/>
        </authorList>
    </citation>
    <scope>NUCLEOTIDE SEQUENCE [LARGE SCALE GENOMIC DNA]</scope>
    <source>
        <strain evidence="2 3">PJ23</strain>
    </source>
</reference>
<dbReference type="InterPro" id="IPR045584">
    <property type="entry name" value="Pilin-like"/>
</dbReference>
<evidence type="ECO:0000313" key="2">
    <source>
        <dbReference type="EMBL" id="MDX6805925.1"/>
    </source>
</evidence>
<dbReference type="PROSITE" id="PS00409">
    <property type="entry name" value="PROKAR_NTER_METHYL"/>
    <property type="match status" value="1"/>
</dbReference>
<dbReference type="Proteomes" id="UP001274321">
    <property type="component" value="Unassembled WGS sequence"/>
</dbReference>
<protein>
    <submittedName>
        <fullName evidence="2">Prepilin-type N-terminal cleavage/methylation domain-containing protein</fullName>
    </submittedName>
</protein>
<gene>
    <name evidence="2" type="ORF">SCD90_07600</name>
</gene>
<evidence type="ECO:0000313" key="3">
    <source>
        <dbReference type="Proteomes" id="UP001274321"/>
    </source>
</evidence>
<feature type="transmembrane region" description="Helical" evidence="1">
    <location>
        <begin position="12"/>
        <end position="32"/>
    </location>
</feature>
<dbReference type="InterPro" id="IPR012902">
    <property type="entry name" value="N_methyl_site"/>
</dbReference>
<name>A0ABU4RM72_9HYPH</name>
<proteinExistence type="predicted"/>
<dbReference type="RefSeq" id="WP_319844045.1">
    <property type="nucleotide sequence ID" value="NZ_JAXAFJ010000003.1"/>
</dbReference>
<dbReference type="EMBL" id="JAXAFJ010000003">
    <property type="protein sequence ID" value="MDX6805925.1"/>
    <property type="molecule type" value="Genomic_DNA"/>
</dbReference>
<accession>A0ABU4RM72</accession>
<keyword evidence="1" id="KW-1133">Transmembrane helix</keyword>
<dbReference type="Pfam" id="PF07963">
    <property type="entry name" value="N_methyl"/>
    <property type="match status" value="1"/>
</dbReference>
<comment type="caution">
    <text evidence="2">The sequence shown here is derived from an EMBL/GenBank/DDBJ whole genome shotgun (WGS) entry which is preliminary data.</text>
</comment>
<sequence>MTPHRSQAGFSLVEALVATALMGLVLTGLTLITSQWMPNWQRGLSRVQASEALGLAVDRMAADLAAAEFVPENREAKRPMFEGTETGVTFVRSALAPNDPPGLQIVRLADTGTLTRSAMAYVPLRPEARAPAPGEPVELLPATYRVLFSFAGRDGVWRSAWRDQDMLPRAVRIVVRDARSGRTFAASTAAVIRAEIPAGCIADESREGCGPGRQENAQGETP</sequence>
<dbReference type="SUPFAM" id="SSF54523">
    <property type="entry name" value="Pili subunits"/>
    <property type="match status" value="1"/>
</dbReference>
<organism evidence="2 3">
    <name type="scientific">Terrihabitans rhizophilus</name>
    <dbReference type="NCBI Taxonomy" id="3092662"/>
    <lineage>
        <taxon>Bacteria</taxon>
        <taxon>Pseudomonadati</taxon>
        <taxon>Pseudomonadota</taxon>
        <taxon>Alphaproteobacteria</taxon>
        <taxon>Hyphomicrobiales</taxon>
        <taxon>Terrihabitans</taxon>
    </lineage>
</organism>
<keyword evidence="3" id="KW-1185">Reference proteome</keyword>
<keyword evidence="1" id="KW-0472">Membrane</keyword>